<dbReference type="EMBL" id="JAWDGP010002493">
    <property type="protein sequence ID" value="KAK3782624.1"/>
    <property type="molecule type" value="Genomic_DNA"/>
</dbReference>
<organism evidence="1 2">
    <name type="scientific">Elysia crispata</name>
    <name type="common">lettuce slug</name>
    <dbReference type="NCBI Taxonomy" id="231223"/>
    <lineage>
        <taxon>Eukaryota</taxon>
        <taxon>Metazoa</taxon>
        <taxon>Spiralia</taxon>
        <taxon>Lophotrochozoa</taxon>
        <taxon>Mollusca</taxon>
        <taxon>Gastropoda</taxon>
        <taxon>Heterobranchia</taxon>
        <taxon>Euthyneura</taxon>
        <taxon>Panpulmonata</taxon>
        <taxon>Sacoglossa</taxon>
        <taxon>Placobranchoidea</taxon>
        <taxon>Plakobranchidae</taxon>
        <taxon>Elysia</taxon>
    </lineage>
</organism>
<dbReference type="Proteomes" id="UP001283361">
    <property type="component" value="Unassembled WGS sequence"/>
</dbReference>
<reference evidence="1" key="1">
    <citation type="journal article" date="2023" name="G3 (Bethesda)">
        <title>A reference genome for the long-term kleptoplast-retaining sea slug Elysia crispata morphotype clarki.</title>
        <authorList>
            <person name="Eastman K.E."/>
            <person name="Pendleton A.L."/>
            <person name="Shaikh M.A."/>
            <person name="Suttiyut T."/>
            <person name="Ogas R."/>
            <person name="Tomko P."/>
            <person name="Gavelis G."/>
            <person name="Widhalm J.R."/>
            <person name="Wisecaver J.H."/>
        </authorList>
    </citation>
    <scope>NUCLEOTIDE SEQUENCE</scope>
    <source>
        <strain evidence="1">ECLA1</strain>
    </source>
</reference>
<evidence type="ECO:0000313" key="2">
    <source>
        <dbReference type="Proteomes" id="UP001283361"/>
    </source>
</evidence>
<protein>
    <submittedName>
        <fullName evidence="1">Uncharacterized protein</fullName>
    </submittedName>
</protein>
<dbReference type="AlphaFoldDB" id="A0AAE1DTR6"/>
<sequence length="69" mass="7552">MSPGPRRGTSYKARETKRKEFKTKTGRYGINSILELFRWEVKEGLLQPASVGSAAGPTQGAILPADIMT</sequence>
<accession>A0AAE1DTR6</accession>
<evidence type="ECO:0000313" key="1">
    <source>
        <dbReference type="EMBL" id="KAK3782624.1"/>
    </source>
</evidence>
<gene>
    <name evidence="1" type="ORF">RRG08_038403</name>
</gene>
<name>A0AAE1DTR6_9GAST</name>
<keyword evidence="2" id="KW-1185">Reference proteome</keyword>
<proteinExistence type="predicted"/>
<comment type="caution">
    <text evidence="1">The sequence shown here is derived from an EMBL/GenBank/DDBJ whole genome shotgun (WGS) entry which is preliminary data.</text>
</comment>